<dbReference type="EMBL" id="CP118381">
    <property type="protein sequence ID" value="WFD45174.1"/>
    <property type="molecule type" value="Genomic_DNA"/>
</dbReference>
<evidence type="ECO:0000256" key="4">
    <source>
        <dbReference type="RuleBase" id="RU362068"/>
    </source>
</evidence>
<feature type="domain" description="Ketopantoate reductase C-terminal" evidence="6">
    <location>
        <begin position="200"/>
        <end position="324"/>
    </location>
</feature>
<comment type="catalytic activity">
    <reaction evidence="4">
        <text>(R)-pantoate + NADP(+) = 2-dehydropantoate + NADPH + H(+)</text>
        <dbReference type="Rhea" id="RHEA:16233"/>
        <dbReference type="ChEBI" id="CHEBI:11561"/>
        <dbReference type="ChEBI" id="CHEBI:15378"/>
        <dbReference type="ChEBI" id="CHEBI:15980"/>
        <dbReference type="ChEBI" id="CHEBI:57783"/>
        <dbReference type="ChEBI" id="CHEBI:58349"/>
        <dbReference type="EC" id="1.1.1.169"/>
    </reaction>
</comment>
<evidence type="ECO:0000259" key="6">
    <source>
        <dbReference type="Pfam" id="PF08546"/>
    </source>
</evidence>
<dbReference type="InterPro" id="IPR003710">
    <property type="entry name" value="ApbA"/>
</dbReference>
<comment type="function">
    <text evidence="4">Catalyzes the NADPH-dependent reduction of ketopantoate into pantoic acid.</text>
</comment>
<dbReference type="PANTHER" id="PTHR21708:SF26">
    <property type="entry name" value="2-DEHYDROPANTOATE 2-REDUCTASE"/>
    <property type="match status" value="1"/>
</dbReference>
<dbReference type="GO" id="GO:0015940">
    <property type="term" value="P:pantothenate biosynthetic process"/>
    <property type="evidence" value="ECO:0007669"/>
    <property type="project" value="InterPro"/>
</dbReference>
<proteinExistence type="inferred from homology"/>
<keyword evidence="3 4" id="KW-0560">Oxidoreductase</keyword>
<dbReference type="SUPFAM" id="SSF48179">
    <property type="entry name" value="6-phosphogluconate dehydrogenase C-terminal domain-like"/>
    <property type="match status" value="1"/>
</dbReference>
<evidence type="ECO:0000256" key="2">
    <source>
        <dbReference type="ARBA" id="ARBA00022857"/>
    </source>
</evidence>
<dbReference type="AlphaFoldDB" id="A0AAF0FEC2"/>
<dbReference type="EC" id="1.1.1.169" evidence="4"/>
<name>A0AAF0FEC2_9BASI</name>
<evidence type="ECO:0000256" key="3">
    <source>
        <dbReference type="ARBA" id="ARBA00023002"/>
    </source>
</evidence>
<gene>
    <name evidence="7" type="ORF">MPSI1_003852</name>
</gene>
<dbReference type="Pfam" id="PF08546">
    <property type="entry name" value="ApbA_C"/>
    <property type="match status" value="1"/>
</dbReference>
<dbReference type="PANTHER" id="PTHR21708">
    <property type="entry name" value="PROBABLE 2-DEHYDROPANTOATE 2-REDUCTASE"/>
    <property type="match status" value="1"/>
</dbReference>
<evidence type="ECO:0000259" key="5">
    <source>
        <dbReference type="Pfam" id="PF02558"/>
    </source>
</evidence>
<keyword evidence="8" id="KW-1185">Reference proteome</keyword>
<dbReference type="Gene3D" id="1.10.1040.10">
    <property type="entry name" value="N-(1-d-carboxylethyl)-l-norvaline Dehydrogenase, domain 2"/>
    <property type="match status" value="1"/>
</dbReference>
<dbReference type="InterPro" id="IPR051402">
    <property type="entry name" value="KPR-Related"/>
</dbReference>
<dbReference type="Gene3D" id="3.40.50.720">
    <property type="entry name" value="NAD(P)-binding Rossmann-like Domain"/>
    <property type="match status" value="1"/>
</dbReference>
<protein>
    <recommendedName>
        <fullName evidence="4">2-dehydropantoate 2-reductase</fullName>
        <ecNumber evidence="4">1.1.1.169</ecNumber>
    </recommendedName>
    <alternativeName>
        <fullName evidence="4">Ketopantoate reductase</fullName>
    </alternativeName>
</protein>
<dbReference type="GO" id="GO:0005737">
    <property type="term" value="C:cytoplasm"/>
    <property type="evidence" value="ECO:0007669"/>
    <property type="project" value="TreeGrafter"/>
</dbReference>
<evidence type="ECO:0000313" key="8">
    <source>
        <dbReference type="Proteomes" id="UP001214628"/>
    </source>
</evidence>
<sequence>MTTSVLVVGAGAIGAFYASRLDAKHAKVAVVCRSNYDMVHRDGFQIESRTFGNYEFRPWKVYSSVEQASETHWDFVIVATKAFNFDKESAQFIADVVSSETSIVLIQNGIDVEVPYRAMFPSNAIISAVSVCSSELQSGRVLKHYRWTRISLGPYSDRYGRSNTDRERSLIERGERASHQLEQLWKDGGISDAETYDALDLQLVRWHKLSINAAMNVSGVLSGCLGNDRMCKDPLLRSHLKACMKEVLDAMPEIYGVPIPEKFASIDAIIASNEKNTNSRSSMVQDWLAHRPIELQAILGNALNITREHNITMPRLESMYALLQSAAKIHMDSN</sequence>
<dbReference type="InterPro" id="IPR008927">
    <property type="entry name" value="6-PGluconate_DH-like_C_sf"/>
</dbReference>
<dbReference type="InterPro" id="IPR013752">
    <property type="entry name" value="KPA_reductase"/>
</dbReference>
<feature type="domain" description="Ketopantoate reductase N-terminal" evidence="5">
    <location>
        <begin position="5"/>
        <end position="156"/>
    </location>
</feature>
<reference evidence="7" key="1">
    <citation type="submission" date="2023-02" db="EMBL/GenBank/DDBJ databases">
        <title>Mating type loci evolution in Malassezia.</title>
        <authorList>
            <person name="Coelho M.A."/>
        </authorList>
    </citation>
    <scope>NUCLEOTIDE SEQUENCE</scope>
    <source>
        <strain evidence="7">CBS 14136</strain>
    </source>
</reference>
<keyword evidence="2 4" id="KW-0521">NADP</keyword>
<dbReference type="FunFam" id="1.10.1040.10:FF:000017">
    <property type="entry name" value="2-dehydropantoate 2-reductase"/>
    <property type="match status" value="1"/>
</dbReference>
<dbReference type="InterPro" id="IPR013332">
    <property type="entry name" value="KPR_N"/>
</dbReference>
<evidence type="ECO:0000313" key="7">
    <source>
        <dbReference type="EMBL" id="WFD45174.1"/>
    </source>
</evidence>
<dbReference type="InterPro" id="IPR036291">
    <property type="entry name" value="NAD(P)-bd_dom_sf"/>
</dbReference>
<dbReference type="GO" id="GO:0008677">
    <property type="term" value="F:2-dehydropantoate 2-reductase activity"/>
    <property type="evidence" value="ECO:0007669"/>
    <property type="project" value="UniProtKB-EC"/>
</dbReference>
<accession>A0AAF0FEC2</accession>
<dbReference type="SUPFAM" id="SSF51735">
    <property type="entry name" value="NAD(P)-binding Rossmann-fold domains"/>
    <property type="match status" value="1"/>
</dbReference>
<organism evidence="7 8">
    <name type="scientific">Malassezia psittaci</name>
    <dbReference type="NCBI Taxonomy" id="1821823"/>
    <lineage>
        <taxon>Eukaryota</taxon>
        <taxon>Fungi</taxon>
        <taxon>Dikarya</taxon>
        <taxon>Basidiomycota</taxon>
        <taxon>Ustilaginomycotina</taxon>
        <taxon>Malasseziomycetes</taxon>
        <taxon>Malasseziales</taxon>
        <taxon>Malasseziaceae</taxon>
        <taxon>Malassezia</taxon>
    </lineage>
</organism>
<evidence type="ECO:0000256" key="1">
    <source>
        <dbReference type="ARBA" id="ARBA00007870"/>
    </source>
</evidence>
<dbReference type="NCBIfam" id="TIGR00745">
    <property type="entry name" value="apbA_panE"/>
    <property type="match status" value="1"/>
</dbReference>
<dbReference type="Pfam" id="PF02558">
    <property type="entry name" value="ApbA"/>
    <property type="match status" value="1"/>
</dbReference>
<dbReference type="Proteomes" id="UP001214628">
    <property type="component" value="Chromosome 7"/>
</dbReference>
<comment type="similarity">
    <text evidence="1 4">Belongs to the ketopantoate reductase family.</text>
</comment>
<dbReference type="InterPro" id="IPR013328">
    <property type="entry name" value="6PGD_dom2"/>
</dbReference>